<dbReference type="SUPFAM" id="SSF52540">
    <property type="entry name" value="P-loop containing nucleoside triphosphate hydrolases"/>
    <property type="match status" value="1"/>
</dbReference>
<comment type="caution">
    <text evidence="9">The sequence shown here is derived from an EMBL/GenBank/DDBJ whole genome shotgun (WGS) entry which is preliminary data.</text>
</comment>
<sequence length="735" mass="81989">MCERNPSGFSALPVGSPALHSSCVDECGAVWGNRHMADLAVYVRRAVKNYGRGSRKVTILRHLNMSVPKGTIYGLLGASGCGKTTLLSCLVGRRRLDEGEVCVLGTAPGSARSCVPGPRVGFMPQETALVDEFTVKEMIFYFGRVFGMKMEDMEARFEFLYQLLDLPGKDRYIETLSGGQKRRVSFAVALLSKPELLILDEPTVGLDPVLRQGIWNFLMEITSTHKVTVIVTTHYIEEARGAHTVGLLREGQLLAEKSPQQLLVLYNCPSLEDVFLKLCTKQGEFISAPDVYDEDHSTLSIESKEVEDRPENIKVSSQNETSDFTLSPSSGNRMKALLIKNYKQILRNKGGLIFLIFFPILQMSLYFGAVGGDPEGLRLAIVNEEFPNTTNCSEFYKIQQFPDNICGLNGISCRFLDKINDSIAIKDFYDDQASAIEAVSQGKAIGTIHFSSNFSLTLQRREELGRHTPEYEIEQGEIHIRLDMTDYQIGTLMISALKNIYYEVTDEILAACNRSSKLTHVPILFNDPIYGDRNPQYIFGLIPGNLLMIIYFLSSVLTSTTFITEKISGVWDRNLVAGITTSEILFSHLISQLTNVFVQCAALIAVIIVFAVPCRGNYSEIFFIVYLQGVAGMCFGLTISVLTQNVTFANYMSVGAFMPAFLMSGIIWPIEGMPMVLKTVSLFLPSTLPALAMRYIMERGWDFLYFPVQLGYLVNIIWIIGQCIFSTVILKIKHN</sequence>
<dbReference type="SMART" id="SM00382">
    <property type="entry name" value="AAA"/>
    <property type="match status" value="1"/>
</dbReference>
<feature type="transmembrane region" description="Helical" evidence="7">
    <location>
        <begin position="537"/>
        <end position="558"/>
    </location>
</feature>
<keyword evidence="5 7" id="KW-1133">Transmembrane helix</keyword>
<dbReference type="Pfam" id="PF00005">
    <property type="entry name" value="ABC_tran"/>
    <property type="match status" value="1"/>
</dbReference>
<dbReference type="InterPro" id="IPR027417">
    <property type="entry name" value="P-loop_NTPase"/>
</dbReference>
<dbReference type="InterPro" id="IPR017871">
    <property type="entry name" value="ABC_transporter-like_CS"/>
</dbReference>
<feature type="domain" description="ABC transporter" evidence="8">
    <location>
        <begin position="41"/>
        <end position="275"/>
    </location>
</feature>
<dbReference type="CDD" id="cd03230">
    <property type="entry name" value="ABC_DR_subfamily_A"/>
    <property type="match status" value="1"/>
</dbReference>
<dbReference type="GO" id="GO:0140359">
    <property type="term" value="F:ABC-type transporter activity"/>
    <property type="evidence" value="ECO:0007669"/>
    <property type="project" value="InterPro"/>
</dbReference>
<keyword evidence="10" id="KW-1185">Reference proteome</keyword>
<feature type="transmembrane region" description="Helical" evidence="7">
    <location>
        <begin position="709"/>
        <end position="730"/>
    </location>
</feature>
<evidence type="ECO:0000256" key="3">
    <source>
        <dbReference type="ARBA" id="ARBA00022741"/>
    </source>
</evidence>
<accession>A0AAN9VJP6</accession>
<dbReference type="AlphaFoldDB" id="A0AAN9VJP6"/>
<dbReference type="Proteomes" id="UP001378592">
    <property type="component" value="Unassembled WGS sequence"/>
</dbReference>
<evidence type="ECO:0000256" key="1">
    <source>
        <dbReference type="ARBA" id="ARBA00004141"/>
    </source>
</evidence>
<evidence type="ECO:0000313" key="10">
    <source>
        <dbReference type="Proteomes" id="UP001378592"/>
    </source>
</evidence>
<feature type="transmembrane region" description="Helical" evidence="7">
    <location>
        <begin position="596"/>
        <end position="614"/>
    </location>
</feature>
<comment type="subcellular location">
    <subcellularLocation>
        <location evidence="1">Membrane</location>
        <topology evidence="1">Multi-pass membrane protein</topology>
    </subcellularLocation>
</comment>
<evidence type="ECO:0000256" key="7">
    <source>
        <dbReference type="SAM" id="Phobius"/>
    </source>
</evidence>
<dbReference type="GO" id="GO:0016887">
    <property type="term" value="F:ATP hydrolysis activity"/>
    <property type="evidence" value="ECO:0007669"/>
    <property type="project" value="InterPro"/>
</dbReference>
<evidence type="ECO:0000313" key="9">
    <source>
        <dbReference type="EMBL" id="KAK7792603.1"/>
    </source>
</evidence>
<dbReference type="GO" id="GO:0005524">
    <property type="term" value="F:ATP binding"/>
    <property type="evidence" value="ECO:0007669"/>
    <property type="project" value="UniProtKB-KW"/>
</dbReference>
<dbReference type="InterPro" id="IPR003439">
    <property type="entry name" value="ABC_transporter-like_ATP-bd"/>
</dbReference>
<dbReference type="Pfam" id="PF12698">
    <property type="entry name" value="ABC2_membrane_3"/>
    <property type="match status" value="1"/>
</dbReference>
<feature type="transmembrane region" description="Helical" evidence="7">
    <location>
        <begin position="621"/>
        <end position="642"/>
    </location>
</feature>
<dbReference type="EMBL" id="JAZDUA010000441">
    <property type="protein sequence ID" value="KAK7792603.1"/>
    <property type="molecule type" value="Genomic_DNA"/>
</dbReference>
<evidence type="ECO:0000256" key="5">
    <source>
        <dbReference type="ARBA" id="ARBA00022989"/>
    </source>
</evidence>
<dbReference type="PANTHER" id="PTHR43038:SF2">
    <property type="entry name" value="RH61964P"/>
    <property type="match status" value="1"/>
</dbReference>
<dbReference type="PROSITE" id="PS50893">
    <property type="entry name" value="ABC_TRANSPORTER_2"/>
    <property type="match status" value="1"/>
</dbReference>
<keyword evidence="3" id="KW-0547">Nucleotide-binding</keyword>
<dbReference type="InterPro" id="IPR013525">
    <property type="entry name" value="ABC2_TM"/>
</dbReference>
<keyword evidence="4" id="KW-0067">ATP-binding</keyword>
<keyword evidence="2 7" id="KW-0812">Transmembrane</keyword>
<dbReference type="GO" id="GO:0016020">
    <property type="term" value="C:membrane"/>
    <property type="evidence" value="ECO:0007669"/>
    <property type="project" value="UniProtKB-SubCell"/>
</dbReference>
<dbReference type="PROSITE" id="PS00211">
    <property type="entry name" value="ABC_TRANSPORTER_1"/>
    <property type="match status" value="1"/>
</dbReference>
<keyword evidence="6 7" id="KW-0472">Membrane</keyword>
<evidence type="ECO:0000256" key="4">
    <source>
        <dbReference type="ARBA" id="ARBA00022840"/>
    </source>
</evidence>
<organism evidence="9 10">
    <name type="scientific">Gryllus longicercus</name>
    <dbReference type="NCBI Taxonomy" id="2509291"/>
    <lineage>
        <taxon>Eukaryota</taxon>
        <taxon>Metazoa</taxon>
        <taxon>Ecdysozoa</taxon>
        <taxon>Arthropoda</taxon>
        <taxon>Hexapoda</taxon>
        <taxon>Insecta</taxon>
        <taxon>Pterygota</taxon>
        <taxon>Neoptera</taxon>
        <taxon>Polyneoptera</taxon>
        <taxon>Orthoptera</taxon>
        <taxon>Ensifera</taxon>
        <taxon>Gryllidea</taxon>
        <taxon>Grylloidea</taxon>
        <taxon>Gryllidae</taxon>
        <taxon>Gryllinae</taxon>
        <taxon>Gryllus</taxon>
    </lineage>
</organism>
<proteinExistence type="predicted"/>
<feature type="transmembrane region" description="Helical" evidence="7">
    <location>
        <begin position="350"/>
        <end position="369"/>
    </location>
</feature>
<evidence type="ECO:0000259" key="8">
    <source>
        <dbReference type="PROSITE" id="PS50893"/>
    </source>
</evidence>
<dbReference type="Gene3D" id="3.40.50.300">
    <property type="entry name" value="P-loop containing nucleotide triphosphate hydrolases"/>
    <property type="match status" value="1"/>
</dbReference>
<reference evidence="9 10" key="1">
    <citation type="submission" date="2024-03" db="EMBL/GenBank/DDBJ databases">
        <title>The genome assembly and annotation of the cricket Gryllus longicercus Weissman &amp; Gray.</title>
        <authorList>
            <person name="Szrajer S."/>
            <person name="Gray D."/>
            <person name="Ylla G."/>
        </authorList>
    </citation>
    <scope>NUCLEOTIDE SEQUENCE [LARGE SCALE GENOMIC DNA]</scope>
    <source>
        <strain evidence="9">DAG 2021-001</strain>
        <tissue evidence="9">Whole body minus gut</tissue>
    </source>
</reference>
<protein>
    <recommendedName>
        <fullName evidence="8">ABC transporter domain-containing protein</fullName>
    </recommendedName>
</protein>
<evidence type="ECO:0000256" key="2">
    <source>
        <dbReference type="ARBA" id="ARBA00022692"/>
    </source>
</evidence>
<dbReference type="PANTHER" id="PTHR43038">
    <property type="entry name" value="ATP-BINDING CASSETTE, SUB-FAMILY H, MEMBER 1"/>
    <property type="match status" value="1"/>
</dbReference>
<gene>
    <name evidence="9" type="ORF">R5R35_005320</name>
</gene>
<name>A0AAN9VJP6_9ORTH</name>
<dbReference type="InterPro" id="IPR003593">
    <property type="entry name" value="AAA+_ATPase"/>
</dbReference>
<evidence type="ECO:0000256" key="6">
    <source>
        <dbReference type="ARBA" id="ARBA00023136"/>
    </source>
</evidence>
<feature type="transmembrane region" description="Helical" evidence="7">
    <location>
        <begin position="648"/>
        <end position="668"/>
    </location>
</feature>